<accession>A0ABV4MJY0</accession>
<organism evidence="2 3">
    <name type="scientific">Vibrio bivalvicida</name>
    <dbReference type="NCBI Taxonomy" id="1276888"/>
    <lineage>
        <taxon>Bacteria</taxon>
        <taxon>Pseudomonadati</taxon>
        <taxon>Pseudomonadota</taxon>
        <taxon>Gammaproteobacteria</taxon>
        <taxon>Vibrionales</taxon>
        <taxon>Vibrionaceae</taxon>
        <taxon>Vibrio</taxon>
        <taxon>Vibrio oreintalis group</taxon>
    </lineage>
</organism>
<keyword evidence="1" id="KW-1133">Transmembrane helix</keyword>
<keyword evidence="1" id="KW-0812">Transmembrane</keyword>
<name>A0ABV4MJY0_9VIBR</name>
<feature type="transmembrane region" description="Helical" evidence="1">
    <location>
        <begin position="37"/>
        <end position="57"/>
    </location>
</feature>
<gene>
    <name evidence="2" type="ORF">ACED39_13645</name>
</gene>
<keyword evidence="1" id="KW-0472">Membrane</keyword>
<proteinExistence type="predicted"/>
<sequence length="66" mass="7181">MFGDFAIFQCFKHCVLSLGVVYTSFGQLVLGTEAIEFGHLIMIGIGASLPTLVMSAIKKVNKVKFL</sequence>
<dbReference type="RefSeq" id="WP_371719254.1">
    <property type="nucleotide sequence ID" value="NZ_JBGOOF010000020.1"/>
</dbReference>
<comment type="caution">
    <text evidence="2">The sequence shown here is derived from an EMBL/GenBank/DDBJ whole genome shotgun (WGS) entry which is preliminary data.</text>
</comment>
<reference evidence="2 3" key="1">
    <citation type="submission" date="2024-06" db="EMBL/GenBank/DDBJ databases">
        <authorList>
            <person name="Steensen K."/>
            <person name="Seneca J."/>
            <person name="Bartlau N."/>
            <person name="Yu A.X."/>
            <person name="Polz M.F."/>
        </authorList>
    </citation>
    <scope>NUCLEOTIDE SEQUENCE [LARGE SCALE GENOMIC DNA]</scope>
    <source>
        <strain evidence="2 3">1F146</strain>
    </source>
</reference>
<protein>
    <submittedName>
        <fullName evidence="2">Uncharacterized protein</fullName>
    </submittedName>
</protein>
<evidence type="ECO:0000313" key="2">
    <source>
        <dbReference type="EMBL" id="MEZ8209826.1"/>
    </source>
</evidence>
<dbReference type="EMBL" id="JBGOOS010000019">
    <property type="protein sequence ID" value="MEZ8209826.1"/>
    <property type="molecule type" value="Genomic_DNA"/>
</dbReference>
<evidence type="ECO:0000313" key="3">
    <source>
        <dbReference type="Proteomes" id="UP001569151"/>
    </source>
</evidence>
<dbReference type="Proteomes" id="UP001569151">
    <property type="component" value="Unassembled WGS sequence"/>
</dbReference>
<evidence type="ECO:0000256" key="1">
    <source>
        <dbReference type="SAM" id="Phobius"/>
    </source>
</evidence>
<keyword evidence="3" id="KW-1185">Reference proteome</keyword>